<sequence>MKLLVVVLVLCVINITGTFAQGLNEKCYSAKHNVQIPDTVCVDTKVRKCRNKMTVFFVSVLFTCLTQLIYSIILRYTNEDPKNWRLPFGMISIVNTTYSPGFEIAYVYQFTSIIYFITTCLTSTIIITGLLNFAATQFKIMQLKIKRILTNANNSSIQWRFLKTQIEELIRYHEFITEIVQEVSFMYGNMILCNFMGTLCINCVEIYRMSILSLKDSRVVNILAEIITGSFHTMLICKAGQNMTNESEKIAECIYEIDFVGTDLRFQKSIVILLRRAQKPARIKAGGLVNVSTVTSLHVLRLAYSAFTILRNVYNK</sequence>
<feature type="chain" id="PRO_5042832011" description="Odorant receptor" evidence="11">
    <location>
        <begin position="21"/>
        <end position="316"/>
    </location>
</feature>
<evidence type="ECO:0000256" key="10">
    <source>
        <dbReference type="SAM" id="Phobius"/>
    </source>
</evidence>
<keyword evidence="3" id="KW-0716">Sensory transduction</keyword>
<organism evidence="12 13">
    <name type="scientific">Aquatica leii</name>
    <dbReference type="NCBI Taxonomy" id="1421715"/>
    <lineage>
        <taxon>Eukaryota</taxon>
        <taxon>Metazoa</taxon>
        <taxon>Ecdysozoa</taxon>
        <taxon>Arthropoda</taxon>
        <taxon>Hexapoda</taxon>
        <taxon>Insecta</taxon>
        <taxon>Pterygota</taxon>
        <taxon>Neoptera</taxon>
        <taxon>Endopterygota</taxon>
        <taxon>Coleoptera</taxon>
        <taxon>Polyphaga</taxon>
        <taxon>Elateriformia</taxon>
        <taxon>Elateroidea</taxon>
        <taxon>Lampyridae</taxon>
        <taxon>Luciolinae</taxon>
        <taxon>Aquatica</taxon>
    </lineage>
</organism>
<comment type="caution">
    <text evidence="12">The sequence shown here is derived from an EMBL/GenBank/DDBJ whole genome shotgun (WGS) entry which is preliminary data.</text>
</comment>
<name>A0AAN7NX52_9COLE</name>
<feature type="signal peptide" evidence="11">
    <location>
        <begin position="1"/>
        <end position="20"/>
    </location>
</feature>
<keyword evidence="9" id="KW-0807">Transducer</keyword>
<evidence type="ECO:0000256" key="1">
    <source>
        <dbReference type="ARBA" id="ARBA00004651"/>
    </source>
</evidence>
<evidence type="ECO:0000256" key="11">
    <source>
        <dbReference type="SAM" id="SignalP"/>
    </source>
</evidence>
<reference evidence="13" key="1">
    <citation type="submission" date="2023-01" db="EMBL/GenBank/DDBJ databases">
        <title>Key to firefly adult light organ development and bioluminescence: homeobox transcription factors regulate luciferase expression and transportation to peroxisome.</title>
        <authorList>
            <person name="Fu X."/>
        </authorList>
    </citation>
    <scope>NUCLEOTIDE SEQUENCE [LARGE SCALE GENOMIC DNA]</scope>
</reference>
<evidence type="ECO:0000256" key="6">
    <source>
        <dbReference type="ARBA" id="ARBA00022989"/>
    </source>
</evidence>
<keyword evidence="2" id="KW-1003">Cell membrane</keyword>
<keyword evidence="6 10" id="KW-1133">Transmembrane helix</keyword>
<dbReference type="InterPro" id="IPR004117">
    <property type="entry name" value="7tm6_olfct_rcpt"/>
</dbReference>
<feature type="transmembrane region" description="Helical" evidence="10">
    <location>
        <begin position="53"/>
        <end position="74"/>
    </location>
</feature>
<dbReference type="GO" id="GO:0004984">
    <property type="term" value="F:olfactory receptor activity"/>
    <property type="evidence" value="ECO:0007669"/>
    <property type="project" value="InterPro"/>
</dbReference>
<keyword evidence="5" id="KW-0552">Olfaction</keyword>
<evidence type="ECO:0000256" key="3">
    <source>
        <dbReference type="ARBA" id="ARBA00022606"/>
    </source>
</evidence>
<keyword evidence="8" id="KW-0675">Receptor</keyword>
<evidence type="ECO:0000256" key="5">
    <source>
        <dbReference type="ARBA" id="ARBA00022725"/>
    </source>
</evidence>
<evidence type="ECO:0008006" key="14">
    <source>
        <dbReference type="Google" id="ProtNLM"/>
    </source>
</evidence>
<keyword evidence="7 10" id="KW-0472">Membrane</keyword>
<keyword evidence="4 10" id="KW-0812">Transmembrane</keyword>
<dbReference type="GO" id="GO:0005549">
    <property type="term" value="F:odorant binding"/>
    <property type="evidence" value="ECO:0007669"/>
    <property type="project" value="InterPro"/>
</dbReference>
<dbReference type="PANTHER" id="PTHR21137:SF35">
    <property type="entry name" value="ODORANT RECEPTOR 19A-RELATED"/>
    <property type="match status" value="1"/>
</dbReference>
<evidence type="ECO:0000256" key="7">
    <source>
        <dbReference type="ARBA" id="ARBA00023136"/>
    </source>
</evidence>
<dbReference type="GO" id="GO:0007165">
    <property type="term" value="P:signal transduction"/>
    <property type="evidence" value="ECO:0007669"/>
    <property type="project" value="UniProtKB-KW"/>
</dbReference>
<feature type="transmembrane region" description="Helical" evidence="10">
    <location>
        <begin position="113"/>
        <end position="135"/>
    </location>
</feature>
<evidence type="ECO:0000256" key="8">
    <source>
        <dbReference type="ARBA" id="ARBA00023170"/>
    </source>
</evidence>
<evidence type="ECO:0000256" key="4">
    <source>
        <dbReference type="ARBA" id="ARBA00022692"/>
    </source>
</evidence>
<feature type="transmembrane region" description="Helical" evidence="10">
    <location>
        <begin position="86"/>
        <end position="107"/>
    </location>
</feature>
<evidence type="ECO:0000313" key="12">
    <source>
        <dbReference type="EMBL" id="KAK4874810.1"/>
    </source>
</evidence>
<protein>
    <recommendedName>
        <fullName evidence="14">Odorant receptor</fullName>
    </recommendedName>
</protein>
<dbReference type="GO" id="GO:0005886">
    <property type="term" value="C:plasma membrane"/>
    <property type="evidence" value="ECO:0007669"/>
    <property type="project" value="UniProtKB-SubCell"/>
</dbReference>
<keyword evidence="13" id="KW-1185">Reference proteome</keyword>
<dbReference type="AlphaFoldDB" id="A0AAN7NX52"/>
<proteinExistence type="predicted"/>
<dbReference type="PANTHER" id="PTHR21137">
    <property type="entry name" value="ODORANT RECEPTOR"/>
    <property type="match status" value="1"/>
</dbReference>
<dbReference type="Pfam" id="PF02949">
    <property type="entry name" value="7tm_6"/>
    <property type="match status" value="1"/>
</dbReference>
<gene>
    <name evidence="12" type="ORF">RN001_014170</name>
</gene>
<evidence type="ECO:0000313" key="13">
    <source>
        <dbReference type="Proteomes" id="UP001353858"/>
    </source>
</evidence>
<evidence type="ECO:0000256" key="9">
    <source>
        <dbReference type="ARBA" id="ARBA00023224"/>
    </source>
</evidence>
<dbReference type="EMBL" id="JARPUR010000006">
    <property type="protein sequence ID" value="KAK4874810.1"/>
    <property type="molecule type" value="Genomic_DNA"/>
</dbReference>
<evidence type="ECO:0000256" key="2">
    <source>
        <dbReference type="ARBA" id="ARBA00022475"/>
    </source>
</evidence>
<dbReference type="Proteomes" id="UP001353858">
    <property type="component" value="Unassembled WGS sequence"/>
</dbReference>
<keyword evidence="11" id="KW-0732">Signal</keyword>
<comment type="subcellular location">
    <subcellularLocation>
        <location evidence="1">Cell membrane</location>
        <topology evidence="1">Multi-pass membrane protein</topology>
    </subcellularLocation>
</comment>
<accession>A0AAN7NX52</accession>